<feature type="region of interest" description="Disordered" evidence="1">
    <location>
        <begin position="1"/>
        <end position="24"/>
    </location>
</feature>
<dbReference type="EMBL" id="JAFJYH010000096">
    <property type="protein sequence ID" value="KAG4419875.1"/>
    <property type="molecule type" value="Genomic_DNA"/>
</dbReference>
<organism evidence="2 3">
    <name type="scientific">Cadophora malorum</name>
    <dbReference type="NCBI Taxonomy" id="108018"/>
    <lineage>
        <taxon>Eukaryota</taxon>
        <taxon>Fungi</taxon>
        <taxon>Dikarya</taxon>
        <taxon>Ascomycota</taxon>
        <taxon>Pezizomycotina</taxon>
        <taxon>Leotiomycetes</taxon>
        <taxon>Helotiales</taxon>
        <taxon>Ploettnerulaceae</taxon>
        <taxon>Cadophora</taxon>
    </lineage>
</organism>
<evidence type="ECO:0000313" key="3">
    <source>
        <dbReference type="Proteomes" id="UP000664132"/>
    </source>
</evidence>
<dbReference type="OrthoDB" id="3562046at2759"/>
<dbReference type="Proteomes" id="UP000664132">
    <property type="component" value="Unassembled WGS sequence"/>
</dbReference>
<keyword evidence="3" id="KW-1185">Reference proteome</keyword>
<proteinExistence type="predicted"/>
<protein>
    <recommendedName>
        <fullName evidence="4">BTB domain-containing protein</fullName>
    </recommendedName>
</protein>
<evidence type="ECO:0000256" key="1">
    <source>
        <dbReference type="SAM" id="MobiDB-lite"/>
    </source>
</evidence>
<accession>A0A8H7W7D3</accession>
<dbReference type="AlphaFoldDB" id="A0A8H7W7D3"/>
<evidence type="ECO:0000313" key="2">
    <source>
        <dbReference type="EMBL" id="KAG4419875.1"/>
    </source>
</evidence>
<reference evidence="2" key="1">
    <citation type="submission" date="2021-02" db="EMBL/GenBank/DDBJ databases">
        <title>Genome sequence Cadophora malorum strain M34.</title>
        <authorList>
            <person name="Stefanovic E."/>
            <person name="Vu D."/>
            <person name="Scully C."/>
            <person name="Dijksterhuis J."/>
            <person name="Roader J."/>
            <person name="Houbraken J."/>
        </authorList>
    </citation>
    <scope>NUCLEOTIDE SEQUENCE</scope>
    <source>
        <strain evidence="2">M34</strain>
    </source>
</reference>
<name>A0A8H7W7D3_9HELO</name>
<evidence type="ECO:0008006" key="4">
    <source>
        <dbReference type="Google" id="ProtNLM"/>
    </source>
</evidence>
<gene>
    <name evidence="2" type="ORF">IFR04_007007</name>
</gene>
<comment type="caution">
    <text evidence="2">The sequence shown here is derived from an EMBL/GenBank/DDBJ whole genome shotgun (WGS) entry which is preliminary data.</text>
</comment>
<sequence length="406" mass="45454">MAEPSPTKESSSLRRSDISLLRSGPPKLSNPFTFPRGDVTIKVTVYGDMIEGKVVSGAMSLASPVWDAFLHPPWASAGGNTVTQIDFSDDDSQALLILLRIVHFQTSLVPTSFNGSILPLYNLAHLCEKYLCHHVMFLLEGWSKRLIDRSIPLYAGDTRRKAYITWAFGFEDIFRELGQTLVKKCRVQENATLEDDEGILPDKLLESIQAAREVTLNKLLNLPSRLGNRCTSEKRPRCHNAQCNAQMHEALTSELERCNLSPKKKPSDIFDSVATLASLLEDLYIQSSPSVLDSTPGFGTAVGQTLLRHPKCDIDFSEKVEMIMDTVPDPTLECHIRHMWLRNGTYTKEELEALLVEEPSGDVVTLPAKPKRQLDGVGKRRTPHPHNRCARCGVRHASKLYCSLYR</sequence>